<evidence type="ECO:0000256" key="1">
    <source>
        <dbReference type="SAM" id="Phobius"/>
    </source>
</evidence>
<name>A0A433YBH6_9BACL</name>
<feature type="transmembrane region" description="Helical" evidence="1">
    <location>
        <begin position="54"/>
        <end position="73"/>
    </location>
</feature>
<dbReference type="RefSeq" id="WP_127191624.1">
    <property type="nucleotide sequence ID" value="NZ_RZNY01000005.1"/>
</dbReference>
<gene>
    <name evidence="2" type="ORF">EJP82_08610</name>
</gene>
<keyword evidence="1" id="KW-0472">Membrane</keyword>
<sequence>MKVALILLSRAKYAWGILWGGYLLAIAVIAALIATGCLMLPELLRSPGFYQVKVAFIFILPLLTIALCATLFADDFSEGTFAHHFSYPYSQLLVFAERVTVVALLLVIYEAALLWAIDRWVIALSTAQLAYIIKHSLSVNMFVGGLAALSSLLGRNMAVGLGVGATVWLLEYFMSSMPLNRYYLFQAVWPVSRFADQSHNAIALFVAAGILLFCCLLLLGKGRGWLVRRQ</sequence>
<keyword evidence="1" id="KW-1133">Transmembrane helix</keyword>
<feature type="transmembrane region" description="Helical" evidence="1">
    <location>
        <begin position="201"/>
        <end position="220"/>
    </location>
</feature>
<feature type="transmembrane region" description="Helical" evidence="1">
    <location>
        <begin position="94"/>
        <end position="117"/>
    </location>
</feature>
<protein>
    <submittedName>
        <fullName evidence="2">Uncharacterized protein</fullName>
    </submittedName>
</protein>
<keyword evidence="3" id="KW-1185">Reference proteome</keyword>
<organism evidence="2 3">
    <name type="scientific">Paenibacillus anaericanus</name>
    <dbReference type="NCBI Taxonomy" id="170367"/>
    <lineage>
        <taxon>Bacteria</taxon>
        <taxon>Bacillati</taxon>
        <taxon>Bacillota</taxon>
        <taxon>Bacilli</taxon>
        <taxon>Bacillales</taxon>
        <taxon>Paenibacillaceae</taxon>
        <taxon>Paenibacillus</taxon>
    </lineage>
</organism>
<dbReference type="AlphaFoldDB" id="A0A433YBH6"/>
<evidence type="ECO:0000313" key="3">
    <source>
        <dbReference type="Proteomes" id="UP000279446"/>
    </source>
</evidence>
<dbReference type="EMBL" id="RZNY01000005">
    <property type="protein sequence ID" value="RUT47224.1"/>
    <property type="molecule type" value="Genomic_DNA"/>
</dbReference>
<feature type="transmembrane region" description="Helical" evidence="1">
    <location>
        <begin position="129"/>
        <end position="149"/>
    </location>
</feature>
<feature type="transmembrane region" description="Helical" evidence="1">
    <location>
        <begin position="12"/>
        <end position="34"/>
    </location>
</feature>
<evidence type="ECO:0000313" key="2">
    <source>
        <dbReference type="EMBL" id="RUT47224.1"/>
    </source>
</evidence>
<feature type="transmembrane region" description="Helical" evidence="1">
    <location>
        <begin position="156"/>
        <end position="174"/>
    </location>
</feature>
<accession>A0A433YBH6</accession>
<dbReference type="OrthoDB" id="9909957at2"/>
<proteinExistence type="predicted"/>
<comment type="caution">
    <text evidence="2">The sequence shown here is derived from an EMBL/GenBank/DDBJ whole genome shotgun (WGS) entry which is preliminary data.</text>
</comment>
<dbReference type="Proteomes" id="UP000279446">
    <property type="component" value="Unassembled WGS sequence"/>
</dbReference>
<keyword evidence="1" id="KW-0812">Transmembrane</keyword>
<reference evidence="2 3" key="1">
    <citation type="submission" date="2018-12" db="EMBL/GenBank/DDBJ databases">
        <authorList>
            <person name="Sun L."/>
            <person name="Chen Z."/>
        </authorList>
    </citation>
    <scope>NUCLEOTIDE SEQUENCE [LARGE SCALE GENOMIC DNA]</scope>
    <source>
        <strain evidence="2 3">DSM 15890</strain>
    </source>
</reference>